<evidence type="ECO:0000256" key="2">
    <source>
        <dbReference type="ARBA" id="ARBA00022723"/>
    </source>
</evidence>
<dbReference type="Pfam" id="PF01850">
    <property type="entry name" value="PIN"/>
    <property type="match status" value="1"/>
</dbReference>
<dbReference type="OrthoDB" id="196926at2"/>
<accession>A0A1I3A4Z8</accession>
<dbReference type="InterPro" id="IPR002716">
    <property type="entry name" value="PIN_dom"/>
</dbReference>
<keyword evidence="9" id="KW-1185">Reference proteome</keyword>
<keyword evidence="3" id="KW-0378">Hydrolase</keyword>
<evidence type="ECO:0000256" key="1">
    <source>
        <dbReference type="ARBA" id="ARBA00022722"/>
    </source>
</evidence>
<dbReference type="Proteomes" id="UP000533017">
    <property type="component" value="Unassembled WGS sequence"/>
</dbReference>
<organism evidence="7 8">
    <name type="scientific">Actinopolymorpha cephalotaxi</name>
    <dbReference type="NCBI Taxonomy" id="504797"/>
    <lineage>
        <taxon>Bacteria</taxon>
        <taxon>Bacillati</taxon>
        <taxon>Actinomycetota</taxon>
        <taxon>Actinomycetes</taxon>
        <taxon>Propionibacteriales</taxon>
        <taxon>Actinopolymorphaceae</taxon>
        <taxon>Actinopolymorpha</taxon>
    </lineage>
</organism>
<dbReference type="SUPFAM" id="SSF88723">
    <property type="entry name" value="PIN domain-like"/>
    <property type="match status" value="1"/>
</dbReference>
<sequence>MNTLICDSGRLIASYNVADRHHAACIRLLGSWQGTLALPEPVLGETCGFLRNHVRNGPALEARLLDVLTSRPGNFEILDPTPADRERAAELVSQLVAAPLGYVDATVLAMAERLKIVDIATVDFKFLGMASQVSRLSPLRWVLQEN</sequence>
<evidence type="ECO:0000259" key="5">
    <source>
        <dbReference type="Pfam" id="PF01850"/>
    </source>
</evidence>
<gene>
    <name evidence="6" type="ORF">FHR37_004189</name>
    <name evidence="7" type="ORF">SAMN05421678_11849</name>
</gene>
<dbReference type="RefSeq" id="WP_092888246.1">
    <property type="nucleotide sequence ID" value="NZ_FOOI01000018.1"/>
</dbReference>
<reference evidence="6 9" key="2">
    <citation type="submission" date="2020-07" db="EMBL/GenBank/DDBJ databases">
        <title>Sequencing the genomes of 1000 actinobacteria strains.</title>
        <authorList>
            <person name="Klenk H.-P."/>
        </authorList>
    </citation>
    <scope>NUCLEOTIDE SEQUENCE [LARGE SCALE GENOMIC DNA]</scope>
    <source>
        <strain evidence="6 9">DSM 45117</strain>
    </source>
</reference>
<keyword evidence="2" id="KW-0479">Metal-binding</keyword>
<evidence type="ECO:0000256" key="3">
    <source>
        <dbReference type="ARBA" id="ARBA00022801"/>
    </source>
</evidence>
<keyword evidence="1" id="KW-0540">Nuclease</keyword>
<dbReference type="EMBL" id="FOOI01000018">
    <property type="protein sequence ID" value="SFH45202.1"/>
    <property type="molecule type" value="Genomic_DNA"/>
</dbReference>
<dbReference type="Proteomes" id="UP000199052">
    <property type="component" value="Unassembled WGS sequence"/>
</dbReference>
<evidence type="ECO:0000256" key="4">
    <source>
        <dbReference type="ARBA" id="ARBA00022842"/>
    </source>
</evidence>
<dbReference type="Gene3D" id="3.40.50.1010">
    <property type="entry name" value="5'-nuclease"/>
    <property type="match status" value="1"/>
</dbReference>
<dbReference type="GO" id="GO:0046872">
    <property type="term" value="F:metal ion binding"/>
    <property type="evidence" value="ECO:0007669"/>
    <property type="project" value="UniProtKB-KW"/>
</dbReference>
<evidence type="ECO:0000313" key="6">
    <source>
        <dbReference type="EMBL" id="NYH85338.1"/>
    </source>
</evidence>
<dbReference type="GO" id="GO:0016787">
    <property type="term" value="F:hydrolase activity"/>
    <property type="evidence" value="ECO:0007669"/>
    <property type="project" value="UniProtKB-KW"/>
</dbReference>
<reference evidence="7 8" key="1">
    <citation type="submission" date="2016-10" db="EMBL/GenBank/DDBJ databases">
        <authorList>
            <person name="de Groot N.N."/>
        </authorList>
    </citation>
    <scope>NUCLEOTIDE SEQUENCE [LARGE SCALE GENOMIC DNA]</scope>
    <source>
        <strain evidence="7 8">CPCC 202808</strain>
    </source>
</reference>
<proteinExistence type="predicted"/>
<dbReference type="AlphaFoldDB" id="A0A1I3A4Z8"/>
<keyword evidence="4" id="KW-0460">Magnesium</keyword>
<dbReference type="GO" id="GO:0004518">
    <property type="term" value="F:nuclease activity"/>
    <property type="evidence" value="ECO:0007669"/>
    <property type="project" value="UniProtKB-KW"/>
</dbReference>
<feature type="domain" description="PIN" evidence="5">
    <location>
        <begin position="10"/>
        <end position="126"/>
    </location>
</feature>
<evidence type="ECO:0000313" key="7">
    <source>
        <dbReference type="EMBL" id="SFH45202.1"/>
    </source>
</evidence>
<protein>
    <recommendedName>
        <fullName evidence="5">PIN domain-containing protein</fullName>
    </recommendedName>
</protein>
<dbReference type="InterPro" id="IPR029060">
    <property type="entry name" value="PIN-like_dom_sf"/>
</dbReference>
<evidence type="ECO:0000313" key="9">
    <source>
        <dbReference type="Proteomes" id="UP000533017"/>
    </source>
</evidence>
<dbReference type="EMBL" id="JACBZA010000001">
    <property type="protein sequence ID" value="NYH85338.1"/>
    <property type="molecule type" value="Genomic_DNA"/>
</dbReference>
<dbReference type="STRING" id="504797.SAMN05421678_11849"/>
<evidence type="ECO:0000313" key="8">
    <source>
        <dbReference type="Proteomes" id="UP000199052"/>
    </source>
</evidence>
<name>A0A1I3A4Z8_9ACTN</name>